<dbReference type="EC" id="2.5.1.18" evidence="1"/>
<evidence type="ECO:0000256" key="4">
    <source>
        <dbReference type="ARBA" id="ARBA00047960"/>
    </source>
</evidence>
<comment type="similarity">
    <text evidence="3">Belongs to the GST superfamily. Sigma family.</text>
</comment>
<dbReference type="InterPro" id="IPR010987">
    <property type="entry name" value="Glutathione-S-Trfase_C-like"/>
</dbReference>
<dbReference type="Gene3D" id="1.20.1050.130">
    <property type="match status" value="2"/>
</dbReference>
<dbReference type="PANTHER" id="PTHR11571">
    <property type="entry name" value="GLUTATHIONE S-TRANSFERASE"/>
    <property type="match status" value="1"/>
</dbReference>
<sequence>MVHYKLCYFNVRGKAEGIRYIFAQAGVDFEDHRVSHDEWPKLKPNTPMGQLPVLHIDNKVLCQSMAIARYIAKEYGKFDDFRLMLCWADLLVAELLDRLTLFNKSDSILTGHKHLAQLVKHVHELPNIKKYLASRPQTAM</sequence>
<evidence type="ECO:0000256" key="1">
    <source>
        <dbReference type="ARBA" id="ARBA00012452"/>
    </source>
</evidence>
<dbReference type="GO" id="GO:0006749">
    <property type="term" value="P:glutathione metabolic process"/>
    <property type="evidence" value="ECO:0007669"/>
    <property type="project" value="TreeGrafter"/>
</dbReference>
<dbReference type="OMA" id="IEDWRAP"/>
<dbReference type="AlphaFoldDB" id="A0A915K820"/>
<dbReference type="InterPro" id="IPR004046">
    <property type="entry name" value="GST_C"/>
</dbReference>
<protein>
    <recommendedName>
        <fullName evidence="1">glutathione transferase</fullName>
        <ecNumber evidence="1">2.5.1.18</ecNumber>
    </recommendedName>
</protein>
<dbReference type="SUPFAM" id="SSF52833">
    <property type="entry name" value="Thioredoxin-like"/>
    <property type="match status" value="1"/>
</dbReference>
<dbReference type="InterPro" id="IPR036249">
    <property type="entry name" value="Thioredoxin-like_sf"/>
</dbReference>
<evidence type="ECO:0000259" key="6">
    <source>
        <dbReference type="PROSITE" id="PS50405"/>
    </source>
</evidence>
<dbReference type="Proteomes" id="UP000887565">
    <property type="component" value="Unplaced"/>
</dbReference>
<dbReference type="Pfam" id="PF02798">
    <property type="entry name" value="GST_N"/>
    <property type="match status" value="1"/>
</dbReference>
<dbReference type="SFLD" id="SFLDS00019">
    <property type="entry name" value="Glutathione_Transferase_(cytos"/>
    <property type="match status" value="1"/>
</dbReference>
<dbReference type="FunFam" id="3.40.30.10:FF:000035">
    <property type="entry name" value="hematopoietic prostaglandin D synthase"/>
    <property type="match status" value="1"/>
</dbReference>
<dbReference type="Pfam" id="PF14497">
    <property type="entry name" value="GST_C_3"/>
    <property type="match status" value="1"/>
</dbReference>
<dbReference type="InterPro" id="IPR050213">
    <property type="entry name" value="GST_superfamily"/>
</dbReference>
<reference evidence="8" key="1">
    <citation type="submission" date="2022-11" db="UniProtKB">
        <authorList>
            <consortium name="WormBaseParasite"/>
        </authorList>
    </citation>
    <scope>IDENTIFICATION</scope>
</reference>
<dbReference type="InterPro" id="IPR040079">
    <property type="entry name" value="Glutathione_S-Trfase"/>
</dbReference>
<dbReference type="SUPFAM" id="SSF47616">
    <property type="entry name" value="GST C-terminal domain-like"/>
    <property type="match status" value="1"/>
</dbReference>
<dbReference type="PROSITE" id="PS50404">
    <property type="entry name" value="GST_NTER"/>
    <property type="match status" value="1"/>
</dbReference>
<dbReference type="InterPro" id="IPR036282">
    <property type="entry name" value="Glutathione-S-Trfase_C_sf"/>
</dbReference>
<dbReference type="GO" id="GO:0004602">
    <property type="term" value="F:glutathione peroxidase activity"/>
    <property type="evidence" value="ECO:0007669"/>
    <property type="project" value="UniProtKB-ARBA"/>
</dbReference>
<organism evidence="7 8">
    <name type="scientific">Romanomermis culicivorax</name>
    <name type="common">Nematode worm</name>
    <dbReference type="NCBI Taxonomy" id="13658"/>
    <lineage>
        <taxon>Eukaryota</taxon>
        <taxon>Metazoa</taxon>
        <taxon>Ecdysozoa</taxon>
        <taxon>Nematoda</taxon>
        <taxon>Enoplea</taxon>
        <taxon>Dorylaimia</taxon>
        <taxon>Mermithida</taxon>
        <taxon>Mermithoidea</taxon>
        <taxon>Mermithidae</taxon>
        <taxon>Romanomermis</taxon>
    </lineage>
</organism>
<dbReference type="GO" id="GO:0004364">
    <property type="term" value="F:glutathione transferase activity"/>
    <property type="evidence" value="ECO:0007669"/>
    <property type="project" value="UniProtKB-EC"/>
</dbReference>
<dbReference type="PANTHER" id="PTHR11571:SF224">
    <property type="entry name" value="HEMATOPOIETIC PROSTAGLANDIN D SYNTHASE"/>
    <property type="match status" value="1"/>
</dbReference>
<evidence type="ECO:0000259" key="5">
    <source>
        <dbReference type="PROSITE" id="PS50404"/>
    </source>
</evidence>
<keyword evidence="7" id="KW-1185">Reference proteome</keyword>
<evidence type="ECO:0000256" key="3">
    <source>
        <dbReference type="ARBA" id="ARBA00038317"/>
    </source>
</evidence>
<keyword evidence="2" id="KW-0808">Transferase</keyword>
<name>A0A915K820_ROMCU</name>
<proteinExistence type="inferred from homology"/>
<comment type="catalytic activity">
    <reaction evidence="4">
        <text>RX + glutathione = an S-substituted glutathione + a halide anion + H(+)</text>
        <dbReference type="Rhea" id="RHEA:16437"/>
        <dbReference type="ChEBI" id="CHEBI:15378"/>
        <dbReference type="ChEBI" id="CHEBI:16042"/>
        <dbReference type="ChEBI" id="CHEBI:17792"/>
        <dbReference type="ChEBI" id="CHEBI:57925"/>
        <dbReference type="ChEBI" id="CHEBI:90779"/>
        <dbReference type="EC" id="2.5.1.18"/>
    </reaction>
</comment>
<feature type="domain" description="GST C-terminal" evidence="6">
    <location>
        <begin position="1"/>
        <end position="140"/>
    </location>
</feature>
<feature type="domain" description="GST N-terminal" evidence="5">
    <location>
        <begin position="2"/>
        <end position="79"/>
    </location>
</feature>
<evidence type="ECO:0000313" key="7">
    <source>
        <dbReference type="Proteomes" id="UP000887565"/>
    </source>
</evidence>
<evidence type="ECO:0000313" key="8">
    <source>
        <dbReference type="WBParaSite" id="nRc.2.0.1.t34339-RA"/>
    </source>
</evidence>
<dbReference type="InterPro" id="IPR004045">
    <property type="entry name" value="Glutathione_S-Trfase_N"/>
</dbReference>
<dbReference type="CDD" id="cd03039">
    <property type="entry name" value="GST_N_Sigma_like"/>
    <property type="match status" value="1"/>
</dbReference>
<evidence type="ECO:0000256" key="2">
    <source>
        <dbReference type="ARBA" id="ARBA00022679"/>
    </source>
</evidence>
<accession>A0A915K820</accession>
<dbReference type="WBParaSite" id="nRc.2.0.1.t34339-RA">
    <property type="protein sequence ID" value="nRc.2.0.1.t34339-RA"/>
    <property type="gene ID" value="nRc.2.0.1.g34339"/>
</dbReference>
<dbReference type="PROSITE" id="PS50405">
    <property type="entry name" value="GST_CTER"/>
    <property type="match status" value="1"/>
</dbReference>